<reference evidence="5 6" key="1">
    <citation type="journal article" date="2021" name="DNA Res.">
        <title>Genome analysis of Candida subhashii reveals its hybrid nature and dual mitochondrial genome conformations.</title>
        <authorList>
            <person name="Mixao V."/>
            <person name="Hegedusova E."/>
            <person name="Saus E."/>
            <person name="Pryszcz L.P."/>
            <person name="Cillingova A."/>
            <person name="Nosek J."/>
            <person name="Gabaldon T."/>
        </authorList>
    </citation>
    <scope>NUCLEOTIDE SEQUENCE [LARGE SCALE GENOMIC DNA]</scope>
    <source>
        <strain evidence="5 6">CBS 10753</strain>
    </source>
</reference>
<dbReference type="GO" id="GO:0004045">
    <property type="term" value="F:peptidyl-tRNA hydrolase activity"/>
    <property type="evidence" value="ECO:0007669"/>
    <property type="project" value="UniProtKB-EC"/>
</dbReference>
<sequence length="227" mass="26683">MFLRRLYNSYFPSIRSDPSFNQTRTLFIASIGNPEPEYKSTRHNVGHRMMDQLVDIYWKQHLIKRGDYYYSSKYPNIVLFKSVDSYMNLQGKPISKHFSKYNNNTNKKLIILHDELQVDLGKYQIRKPGTSERGHNGLKSINQYMKNDYYKISIGIGRPNDRNQVTDHVLSKFNDREMELLDFEVLPKCVEELEKLIKLDLNSSTSVIEKCEVKKSRIKKEDQSGST</sequence>
<evidence type="ECO:0000313" key="5">
    <source>
        <dbReference type="EMBL" id="KAG7666131.1"/>
    </source>
</evidence>
<dbReference type="OrthoDB" id="1711136at2759"/>
<dbReference type="PANTHER" id="PTHR17224:SF1">
    <property type="entry name" value="PEPTIDYL-TRNA HYDROLASE"/>
    <property type="match status" value="1"/>
</dbReference>
<dbReference type="PROSITE" id="PS01196">
    <property type="entry name" value="PEPT_TRNA_HYDROL_2"/>
    <property type="match status" value="1"/>
</dbReference>
<dbReference type="EMBL" id="JAGSYN010000043">
    <property type="protein sequence ID" value="KAG7666131.1"/>
    <property type="molecule type" value="Genomic_DNA"/>
</dbReference>
<dbReference type="Pfam" id="PF01195">
    <property type="entry name" value="Pept_tRNA_hydro"/>
    <property type="match status" value="1"/>
</dbReference>
<protein>
    <recommendedName>
        <fullName evidence="1 3">Peptidyl-tRNA hydrolase</fullName>
        <ecNumber evidence="1 3">3.1.1.29</ecNumber>
    </recommendedName>
</protein>
<dbReference type="GeneID" id="73467189"/>
<gene>
    <name evidence="5" type="ORF">J8A68_000388</name>
</gene>
<evidence type="ECO:0000256" key="4">
    <source>
        <dbReference type="RuleBase" id="RU004320"/>
    </source>
</evidence>
<organism evidence="5 6">
    <name type="scientific">[Candida] subhashii</name>
    <dbReference type="NCBI Taxonomy" id="561895"/>
    <lineage>
        <taxon>Eukaryota</taxon>
        <taxon>Fungi</taxon>
        <taxon>Dikarya</taxon>
        <taxon>Ascomycota</taxon>
        <taxon>Saccharomycotina</taxon>
        <taxon>Pichiomycetes</taxon>
        <taxon>Debaryomycetaceae</taxon>
        <taxon>Spathaspora</taxon>
    </lineage>
</organism>
<comment type="catalytic activity">
    <reaction evidence="3">
        <text>an N-acyl-L-alpha-aminoacyl-tRNA + H2O = an N-acyl-L-amino acid + a tRNA + H(+)</text>
        <dbReference type="Rhea" id="RHEA:54448"/>
        <dbReference type="Rhea" id="RHEA-COMP:10123"/>
        <dbReference type="Rhea" id="RHEA-COMP:13883"/>
        <dbReference type="ChEBI" id="CHEBI:15377"/>
        <dbReference type="ChEBI" id="CHEBI:15378"/>
        <dbReference type="ChEBI" id="CHEBI:59874"/>
        <dbReference type="ChEBI" id="CHEBI:78442"/>
        <dbReference type="ChEBI" id="CHEBI:138191"/>
        <dbReference type="EC" id="3.1.1.29"/>
    </reaction>
</comment>
<accession>A0A8J5QT85</accession>
<dbReference type="RefSeq" id="XP_049266363.1">
    <property type="nucleotide sequence ID" value="XM_049407808.1"/>
</dbReference>
<comment type="similarity">
    <text evidence="2 4">Belongs to the PTH family.</text>
</comment>
<evidence type="ECO:0000256" key="3">
    <source>
        <dbReference type="RuleBase" id="RU000673"/>
    </source>
</evidence>
<dbReference type="CDD" id="cd00462">
    <property type="entry name" value="PTH"/>
    <property type="match status" value="1"/>
</dbReference>
<dbReference type="PANTHER" id="PTHR17224">
    <property type="entry name" value="PEPTIDYL-TRNA HYDROLASE"/>
    <property type="match status" value="1"/>
</dbReference>
<dbReference type="InterPro" id="IPR018171">
    <property type="entry name" value="Pept_tRNA_hydro_CS"/>
</dbReference>
<comment type="caution">
    <text evidence="5">The sequence shown here is derived from an EMBL/GenBank/DDBJ whole genome shotgun (WGS) entry which is preliminary data.</text>
</comment>
<dbReference type="AlphaFoldDB" id="A0A8J5QT85"/>
<evidence type="ECO:0000256" key="2">
    <source>
        <dbReference type="ARBA" id="ARBA00038063"/>
    </source>
</evidence>
<dbReference type="InterPro" id="IPR001328">
    <property type="entry name" value="Pept_tRNA_hydro"/>
</dbReference>
<evidence type="ECO:0000256" key="1">
    <source>
        <dbReference type="ARBA" id="ARBA00013260"/>
    </source>
</evidence>
<dbReference type="Proteomes" id="UP000694255">
    <property type="component" value="Unassembled WGS sequence"/>
</dbReference>
<keyword evidence="3" id="KW-0378">Hydrolase</keyword>
<dbReference type="EC" id="3.1.1.29" evidence="1 3"/>
<evidence type="ECO:0000313" key="6">
    <source>
        <dbReference type="Proteomes" id="UP000694255"/>
    </source>
</evidence>
<dbReference type="NCBIfam" id="TIGR00447">
    <property type="entry name" value="pth"/>
    <property type="match status" value="1"/>
</dbReference>
<name>A0A8J5QT85_9ASCO</name>
<dbReference type="PROSITE" id="PS01195">
    <property type="entry name" value="PEPT_TRNA_HYDROL_1"/>
    <property type="match status" value="1"/>
</dbReference>
<proteinExistence type="inferred from homology"/>
<keyword evidence="6" id="KW-1185">Reference proteome</keyword>